<dbReference type="OrthoDB" id="20198at2759"/>
<evidence type="ECO:0000259" key="4">
    <source>
        <dbReference type="SMART" id="SM01119"/>
    </source>
</evidence>
<protein>
    <submittedName>
        <fullName evidence="5">D-serine dehydratase</fullName>
    </submittedName>
</protein>
<dbReference type="EMBL" id="CAICTM010001592">
    <property type="protein sequence ID" value="CAB9524845.1"/>
    <property type="molecule type" value="Genomic_DNA"/>
</dbReference>
<evidence type="ECO:0000256" key="2">
    <source>
        <dbReference type="ARBA" id="ARBA00023239"/>
    </source>
</evidence>
<feature type="domain" description="D-serine dehydratase-like" evidence="4">
    <location>
        <begin position="393"/>
        <end position="498"/>
    </location>
</feature>
<dbReference type="InterPro" id="IPR026956">
    <property type="entry name" value="D-ser_dehydrat-like_dom"/>
</dbReference>
<dbReference type="SUPFAM" id="SSF51419">
    <property type="entry name" value="PLP-binding barrel"/>
    <property type="match status" value="1"/>
</dbReference>
<keyword evidence="2" id="KW-0456">Lyase</keyword>
<organism evidence="5 6">
    <name type="scientific">Seminavis robusta</name>
    <dbReference type="NCBI Taxonomy" id="568900"/>
    <lineage>
        <taxon>Eukaryota</taxon>
        <taxon>Sar</taxon>
        <taxon>Stramenopiles</taxon>
        <taxon>Ochrophyta</taxon>
        <taxon>Bacillariophyta</taxon>
        <taxon>Bacillariophyceae</taxon>
        <taxon>Bacillariophycidae</taxon>
        <taxon>Naviculales</taxon>
        <taxon>Naviculaceae</taxon>
        <taxon>Seminavis</taxon>
    </lineage>
</organism>
<evidence type="ECO:0000256" key="3">
    <source>
        <dbReference type="SAM" id="MobiDB-lite"/>
    </source>
</evidence>
<dbReference type="InterPro" id="IPR051466">
    <property type="entry name" value="D-amino_acid_metab_enzyme"/>
</dbReference>
<dbReference type="InterPro" id="IPR029066">
    <property type="entry name" value="PLP-binding_barrel"/>
</dbReference>
<dbReference type="PANTHER" id="PTHR28004:SF2">
    <property type="entry name" value="D-SERINE DEHYDRATASE"/>
    <property type="match status" value="1"/>
</dbReference>
<accession>A0A9N8HU29</accession>
<dbReference type="Gene3D" id="3.20.20.10">
    <property type="entry name" value="Alanine racemase"/>
    <property type="match status" value="1"/>
</dbReference>
<dbReference type="Pfam" id="PF14031">
    <property type="entry name" value="D-ser_dehydrat"/>
    <property type="match status" value="1"/>
</dbReference>
<dbReference type="Gene3D" id="2.40.37.20">
    <property type="entry name" value="D-serine dehydratase-like domain"/>
    <property type="match status" value="1"/>
</dbReference>
<dbReference type="SMART" id="SM01119">
    <property type="entry name" value="D-ser_dehydrat"/>
    <property type="match status" value="1"/>
</dbReference>
<reference evidence="5" key="1">
    <citation type="submission" date="2020-06" db="EMBL/GenBank/DDBJ databases">
        <authorList>
            <consortium name="Plant Systems Biology data submission"/>
        </authorList>
    </citation>
    <scope>NUCLEOTIDE SEQUENCE</scope>
    <source>
        <strain evidence="5">D6</strain>
    </source>
</reference>
<sequence length="520" mass="57898">MDKEGDRERLLLESNARPSLMRLLSINHKSAQKGSDGTTTSTTTGTLKSTSANDDDAPFSLEDLPTPAFVINRHAFAGNCQRVLDFCTSTSSSTTNSGATSTAYKLRPHIKTHKTLEGIHLQAHGTGKSSSHAVNGFVASTIPEVKLLVNYYTTNSTENAGSILYGIPISETKLPPLFVLQQRLDDWTTRQQNKANKDHHIPIHILIDHPQQVQMVEQFLAKQEQEQEQQSAATFSVFVKLDTGYHRAGTTCDKQGIQLVTAILQSKALRLVGFYSHCGHAYDVEDQSKLQEIANTDMNTIQQFLMDLEKHWNNNNNNNNINPQQVFDKCIISVGSTPSLFHHPTNNSSNSNEWQAFQQRHTTLQFEIHPGNYTLYDRQQLHTSACADPQHIAGRVLSRVIGHYDDDHRPQTVLLDAGATALTKETTPQGGMAAIAFVENVDVYRMSQEASMARRRHNTTASDNKSLLEELPLGSMVTLLPNHSCLAAACFDTYYVIDDPSCRFLPETAIVEEWIPVKGW</sequence>
<dbReference type="PANTHER" id="PTHR28004">
    <property type="entry name" value="ZGC:162816-RELATED"/>
    <property type="match status" value="1"/>
</dbReference>
<evidence type="ECO:0000256" key="1">
    <source>
        <dbReference type="ARBA" id="ARBA00005323"/>
    </source>
</evidence>
<dbReference type="AlphaFoldDB" id="A0A9N8HU29"/>
<dbReference type="Proteomes" id="UP001153069">
    <property type="component" value="Unassembled WGS sequence"/>
</dbReference>
<dbReference type="InterPro" id="IPR001608">
    <property type="entry name" value="Ala_racemase_N"/>
</dbReference>
<dbReference type="GO" id="GO:0008721">
    <property type="term" value="F:D-serine ammonia-lyase activity"/>
    <property type="evidence" value="ECO:0007669"/>
    <property type="project" value="TreeGrafter"/>
</dbReference>
<evidence type="ECO:0000313" key="6">
    <source>
        <dbReference type="Proteomes" id="UP001153069"/>
    </source>
</evidence>
<evidence type="ECO:0000313" key="5">
    <source>
        <dbReference type="EMBL" id="CAB9524845.1"/>
    </source>
</evidence>
<feature type="region of interest" description="Disordered" evidence="3">
    <location>
        <begin position="27"/>
        <end position="59"/>
    </location>
</feature>
<name>A0A9N8HU29_9STRA</name>
<comment type="caution">
    <text evidence="5">The sequence shown here is derived from an EMBL/GenBank/DDBJ whole genome shotgun (WGS) entry which is preliminary data.</text>
</comment>
<dbReference type="InterPro" id="IPR042208">
    <property type="entry name" value="D-ser_dehydrat-like_sf"/>
</dbReference>
<feature type="compositionally biased region" description="Low complexity" evidence="3">
    <location>
        <begin position="34"/>
        <end position="51"/>
    </location>
</feature>
<comment type="similarity">
    <text evidence="1">Belongs to the DSD1 family.</text>
</comment>
<dbReference type="GO" id="GO:0036088">
    <property type="term" value="P:D-serine catabolic process"/>
    <property type="evidence" value="ECO:0007669"/>
    <property type="project" value="TreeGrafter"/>
</dbReference>
<gene>
    <name evidence="5" type="ORF">SEMRO_1594_G284640.1</name>
</gene>
<proteinExistence type="inferred from homology"/>
<dbReference type="Pfam" id="PF01168">
    <property type="entry name" value="Ala_racemase_N"/>
    <property type="match status" value="1"/>
</dbReference>
<keyword evidence="6" id="KW-1185">Reference proteome</keyword>